<protein>
    <submittedName>
        <fullName evidence="5">N-acetyltransferase GCN5</fullName>
    </submittedName>
</protein>
<evidence type="ECO:0000256" key="2">
    <source>
        <dbReference type="ARBA" id="ARBA00023315"/>
    </source>
</evidence>
<reference evidence="5 6" key="1">
    <citation type="journal article" date="2016" name="Genome Announc.">
        <title>Draft Genome Sequences of Five Rapidly Growing Mycobacterium Species, M. thermoresistibile, M. fortuitum subsp. acetamidolyticum, M. canariasense, M. brisbanense, and M. novocastrense.</title>
        <authorList>
            <person name="Katahira K."/>
            <person name="Ogura Y."/>
            <person name="Gotoh Y."/>
            <person name="Hayashi T."/>
        </authorList>
    </citation>
    <scope>NUCLEOTIDE SEQUENCE [LARGE SCALE GENOMIC DNA]</scope>
    <source>
        <strain evidence="5 6">JCM6362</strain>
    </source>
</reference>
<dbReference type="InterPro" id="IPR000182">
    <property type="entry name" value="GNAT_dom"/>
</dbReference>
<accession>A0A100XDC9</accession>
<dbReference type="Pfam" id="PF13302">
    <property type="entry name" value="Acetyltransf_3"/>
    <property type="match status" value="1"/>
</dbReference>
<dbReference type="InterPro" id="IPR051531">
    <property type="entry name" value="N-acetyltransferase"/>
</dbReference>
<dbReference type="RefSeq" id="WP_003924799.1">
    <property type="nucleotide sequence ID" value="NZ_BCTB01000009.1"/>
</dbReference>
<dbReference type="InterPro" id="IPR016181">
    <property type="entry name" value="Acyl_CoA_acyltransferase"/>
</dbReference>
<name>A0A100XDC9_MYCTH</name>
<dbReference type="EMBL" id="BCTB01000009">
    <property type="protein sequence ID" value="GAT14448.1"/>
    <property type="molecule type" value="Genomic_DNA"/>
</dbReference>
<proteinExistence type="inferred from homology"/>
<comment type="similarity">
    <text evidence="3">Belongs to the acetyltransferase family. RimJ subfamily.</text>
</comment>
<dbReference type="STRING" id="1797.RMCT_1418"/>
<keyword evidence="1 5" id="KW-0808">Transferase</keyword>
<keyword evidence="2" id="KW-0012">Acyltransferase</keyword>
<dbReference type="AlphaFoldDB" id="A0A100XDC9"/>
<comment type="caution">
    <text evidence="5">The sequence shown here is derived from an EMBL/GenBank/DDBJ whole genome shotgun (WGS) entry which is preliminary data.</text>
</comment>
<dbReference type="Gene3D" id="3.40.630.30">
    <property type="match status" value="1"/>
</dbReference>
<organism evidence="5 6">
    <name type="scientific">Mycolicibacterium thermoresistibile</name>
    <name type="common">Mycobacterium thermoresistibile</name>
    <dbReference type="NCBI Taxonomy" id="1797"/>
    <lineage>
        <taxon>Bacteria</taxon>
        <taxon>Bacillati</taxon>
        <taxon>Actinomycetota</taxon>
        <taxon>Actinomycetes</taxon>
        <taxon>Mycobacteriales</taxon>
        <taxon>Mycobacteriaceae</taxon>
        <taxon>Mycolicibacterium</taxon>
    </lineage>
</organism>
<evidence type="ECO:0000313" key="6">
    <source>
        <dbReference type="Proteomes" id="UP000069654"/>
    </source>
</evidence>
<dbReference type="PANTHER" id="PTHR43792:SF8">
    <property type="entry name" value="[RIBOSOMAL PROTEIN US5]-ALANINE N-ACETYLTRANSFERASE"/>
    <property type="match status" value="1"/>
</dbReference>
<dbReference type="Proteomes" id="UP000069654">
    <property type="component" value="Unassembled WGS sequence"/>
</dbReference>
<evidence type="ECO:0000256" key="1">
    <source>
        <dbReference type="ARBA" id="ARBA00022679"/>
    </source>
</evidence>
<feature type="domain" description="N-acetyltransferase" evidence="4">
    <location>
        <begin position="13"/>
        <end position="173"/>
    </location>
</feature>
<dbReference type="PROSITE" id="PS51186">
    <property type="entry name" value="GNAT"/>
    <property type="match status" value="1"/>
</dbReference>
<dbReference type="OrthoDB" id="9132139at2"/>
<reference evidence="6" key="2">
    <citation type="submission" date="2016-02" db="EMBL/GenBank/DDBJ databases">
        <title>Draft genome sequence of five rapidly growing Mycobacterium species.</title>
        <authorList>
            <person name="Katahira K."/>
            <person name="Gotou Y."/>
            <person name="Iida K."/>
            <person name="Ogura Y."/>
            <person name="Hayashi T."/>
        </authorList>
    </citation>
    <scope>NUCLEOTIDE SEQUENCE [LARGE SCALE GENOMIC DNA]</scope>
    <source>
        <strain evidence="6">JCM6362</strain>
    </source>
</reference>
<evidence type="ECO:0000313" key="5">
    <source>
        <dbReference type="EMBL" id="GAT14448.1"/>
    </source>
</evidence>
<dbReference type="PANTHER" id="PTHR43792">
    <property type="entry name" value="GNAT FAMILY, PUTATIVE (AFU_ORTHOLOGUE AFUA_3G00765)-RELATED-RELATED"/>
    <property type="match status" value="1"/>
</dbReference>
<evidence type="ECO:0000256" key="3">
    <source>
        <dbReference type="ARBA" id="ARBA00038502"/>
    </source>
</evidence>
<evidence type="ECO:0000259" key="4">
    <source>
        <dbReference type="PROSITE" id="PS51186"/>
    </source>
</evidence>
<sequence length="179" mass="18978">MIAEHLPCRAGDVVVRRLDHADAEAFAAGTTDTAVRQYGHLPLREYTPQTVRDQIDGVIADGLADGSLAVLAIADASSNQFLGSIVLFDIHDGRAEVGFWLTPQARGRGAARNALRAVVDLAARSGLTRLDARTHPANEGSQGVLHGAGFVHTRGPEEQVAPSGELVPVLTFERALTAR</sequence>
<dbReference type="OMA" id="HLPLTHY"/>
<gene>
    <name evidence="5" type="ORF">RMCT_1418</name>
</gene>
<dbReference type="SUPFAM" id="SSF55729">
    <property type="entry name" value="Acyl-CoA N-acyltransferases (Nat)"/>
    <property type="match status" value="1"/>
</dbReference>
<dbReference type="GO" id="GO:0016747">
    <property type="term" value="F:acyltransferase activity, transferring groups other than amino-acyl groups"/>
    <property type="evidence" value="ECO:0007669"/>
    <property type="project" value="InterPro"/>
</dbReference>